<protein>
    <submittedName>
        <fullName evidence="1">Uncharacterized protein</fullName>
    </submittedName>
</protein>
<evidence type="ECO:0000313" key="1">
    <source>
        <dbReference type="EMBL" id="KAJ0092531.1"/>
    </source>
</evidence>
<gene>
    <name evidence="1" type="ORF">Patl1_25339</name>
</gene>
<dbReference type="Proteomes" id="UP001164250">
    <property type="component" value="Chromosome 7"/>
</dbReference>
<organism evidence="1 2">
    <name type="scientific">Pistacia atlantica</name>
    <dbReference type="NCBI Taxonomy" id="434234"/>
    <lineage>
        <taxon>Eukaryota</taxon>
        <taxon>Viridiplantae</taxon>
        <taxon>Streptophyta</taxon>
        <taxon>Embryophyta</taxon>
        <taxon>Tracheophyta</taxon>
        <taxon>Spermatophyta</taxon>
        <taxon>Magnoliopsida</taxon>
        <taxon>eudicotyledons</taxon>
        <taxon>Gunneridae</taxon>
        <taxon>Pentapetalae</taxon>
        <taxon>rosids</taxon>
        <taxon>malvids</taxon>
        <taxon>Sapindales</taxon>
        <taxon>Anacardiaceae</taxon>
        <taxon>Pistacia</taxon>
    </lineage>
</organism>
<proteinExistence type="predicted"/>
<sequence length="249" mass="26199">MRLVLNKLANLLISERRHWLNHQEPFDLHQSGQSQNHTAISLVKGQYGVPKLSHMANCSTSFVTKLVKVATPCTASLISSFSPCMNFLTNSTTNGTSPTADCCNALKSLTSNSMDCTCLIVTGNIPFQLPINRTLAISLPRACNMPGVPLQCKSTGAPIPAPGPSSFGAPPSASPTGTVVPEPTPSATAPESDTTPTLTPPSTDVDPTAPTVTPGSRPVLTPPSAAMPSYNFSPSLLLFAVGFLIMKYY</sequence>
<dbReference type="EMBL" id="CM047903">
    <property type="protein sequence ID" value="KAJ0092531.1"/>
    <property type="molecule type" value="Genomic_DNA"/>
</dbReference>
<name>A0ACC1B0P9_9ROSI</name>
<reference evidence="2" key="1">
    <citation type="journal article" date="2023" name="G3 (Bethesda)">
        <title>Genome assembly and association tests identify interacting loci associated with vigor, precocity, and sex in interspecific pistachio rootstocks.</title>
        <authorList>
            <person name="Palmer W."/>
            <person name="Jacygrad E."/>
            <person name="Sagayaradj S."/>
            <person name="Cavanaugh K."/>
            <person name="Han R."/>
            <person name="Bertier L."/>
            <person name="Beede B."/>
            <person name="Kafkas S."/>
            <person name="Golino D."/>
            <person name="Preece J."/>
            <person name="Michelmore R."/>
        </authorList>
    </citation>
    <scope>NUCLEOTIDE SEQUENCE [LARGE SCALE GENOMIC DNA]</scope>
</reference>
<keyword evidence="2" id="KW-1185">Reference proteome</keyword>
<evidence type="ECO:0000313" key="2">
    <source>
        <dbReference type="Proteomes" id="UP001164250"/>
    </source>
</evidence>
<comment type="caution">
    <text evidence="1">The sequence shown here is derived from an EMBL/GenBank/DDBJ whole genome shotgun (WGS) entry which is preliminary data.</text>
</comment>
<accession>A0ACC1B0P9</accession>